<gene>
    <name evidence="2" type="ORF">BQ4739_LOCUS6422</name>
</gene>
<dbReference type="Proteomes" id="UP000256970">
    <property type="component" value="Unassembled WGS sequence"/>
</dbReference>
<sequence>MGWWPFGSKADGVSAKRLDSKQDSKQQPPVQDLQLKQGDGDILAAALPKPTSIFEFGEPVPVGSDILRGMCAGSDPDAIHACTWTIEPAQGKGREKKPKYRVEF</sequence>
<feature type="compositionally biased region" description="Basic and acidic residues" evidence="1">
    <location>
        <begin position="14"/>
        <end position="24"/>
    </location>
</feature>
<protein>
    <submittedName>
        <fullName evidence="2">Uncharacterized protein</fullName>
    </submittedName>
</protein>
<name>A0A383VKC3_TETOB</name>
<keyword evidence="3" id="KW-1185">Reference proteome</keyword>
<proteinExistence type="predicted"/>
<reference evidence="2 3" key="1">
    <citation type="submission" date="2016-10" db="EMBL/GenBank/DDBJ databases">
        <authorList>
            <person name="Cai Z."/>
        </authorList>
    </citation>
    <scope>NUCLEOTIDE SEQUENCE [LARGE SCALE GENOMIC DNA]</scope>
</reference>
<feature type="region of interest" description="Disordered" evidence="1">
    <location>
        <begin position="1"/>
        <end position="35"/>
    </location>
</feature>
<evidence type="ECO:0000256" key="1">
    <source>
        <dbReference type="SAM" id="MobiDB-lite"/>
    </source>
</evidence>
<evidence type="ECO:0000313" key="3">
    <source>
        <dbReference type="Proteomes" id="UP000256970"/>
    </source>
</evidence>
<evidence type="ECO:0000313" key="2">
    <source>
        <dbReference type="EMBL" id="SZX65967.1"/>
    </source>
</evidence>
<dbReference type="AlphaFoldDB" id="A0A383VKC3"/>
<organism evidence="2 3">
    <name type="scientific">Tetradesmus obliquus</name>
    <name type="common">Green alga</name>
    <name type="synonym">Acutodesmus obliquus</name>
    <dbReference type="NCBI Taxonomy" id="3088"/>
    <lineage>
        <taxon>Eukaryota</taxon>
        <taxon>Viridiplantae</taxon>
        <taxon>Chlorophyta</taxon>
        <taxon>core chlorophytes</taxon>
        <taxon>Chlorophyceae</taxon>
        <taxon>CS clade</taxon>
        <taxon>Sphaeropleales</taxon>
        <taxon>Scenedesmaceae</taxon>
        <taxon>Tetradesmus</taxon>
    </lineage>
</organism>
<dbReference type="EMBL" id="FNXT01000677">
    <property type="protein sequence ID" value="SZX65967.1"/>
    <property type="molecule type" value="Genomic_DNA"/>
</dbReference>
<accession>A0A383VKC3</accession>